<organism evidence="3 4">
    <name type="scientific">Roseibium aggregatum</name>
    <dbReference type="NCBI Taxonomy" id="187304"/>
    <lineage>
        <taxon>Bacteria</taxon>
        <taxon>Pseudomonadati</taxon>
        <taxon>Pseudomonadota</taxon>
        <taxon>Alphaproteobacteria</taxon>
        <taxon>Hyphomicrobiales</taxon>
        <taxon>Stappiaceae</taxon>
        <taxon>Roseibium</taxon>
    </lineage>
</organism>
<feature type="domain" description="SH3b" evidence="2">
    <location>
        <begin position="405"/>
        <end position="458"/>
    </location>
</feature>
<evidence type="ECO:0000313" key="4">
    <source>
        <dbReference type="Proteomes" id="UP000664096"/>
    </source>
</evidence>
<proteinExistence type="predicted"/>
<dbReference type="InterPro" id="IPR029045">
    <property type="entry name" value="ClpP/crotonase-like_dom_sf"/>
</dbReference>
<name>A0A939J1D6_9HYPH</name>
<reference evidence="3" key="1">
    <citation type="submission" date="2020-12" db="EMBL/GenBank/DDBJ databases">
        <title>Oil enriched cultivation method for isolating marine PHA-producing bacteria.</title>
        <authorList>
            <person name="Zheng W."/>
            <person name="Yu S."/>
            <person name="Huang Y."/>
        </authorList>
    </citation>
    <scope>NUCLEOTIDE SEQUENCE</scope>
    <source>
        <strain evidence="3">SY-2-12</strain>
    </source>
</reference>
<evidence type="ECO:0000256" key="1">
    <source>
        <dbReference type="SAM" id="SignalP"/>
    </source>
</evidence>
<dbReference type="Gene3D" id="2.30.30.40">
    <property type="entry name" value="SH3 Domains"/>
    <property type="match status" value="1"/>
</dbReference>
<evidence type="ECO:0000313" key="3">
    <source>
        <dbReference type="EMBL" id="MBN9672026.1"/>
    </source>
</evidence>
<keyword evidence="1" id="KW-0732">Signal</keyword>
<dbReference type="SUPFAM" id="SSF52096">
    <property type="entry name" value="ClpP/crotonase"/>
    <property type="match status" value="1"/>
</dbReference>
<protein>
    <submittedName>
        <fullName evidence="3">SH3 domain-containing protein</fullName>
    </submittedName>
</protein>
<feature type="chain" id="PRO_5037093082" evidence="1">
    <location>
        <begin position="22"/>
        <end position="471"/>
    </location>
</feature>
<dbReference type="Pfam" id="PF08239">
    <property type="entry name" value="SH3_3"/>
    <property type="match status" value="1"/>
</dbReference>
<dbReference type="EMBL" id="JAEKJZ010000003">
    <property type="protein sequence ID" value="MBN9672026.1"/>
    <property type="molecule type" value="Genomic_DNA"/>
</dbReference>
<gene>
    <name evidence="3" type="ORF">JF539_16870</name>
</gene>
<evidence type="ECO:0000259" key="2">
    <source>
        <dbReference type="Pfam" id="PF08239"/>
    </source>
</evidence>
<dbReference type="RefSeq" id="WP_207141864.1">
    <property type="nucleotide sequence ID" value="NZ_JAEKJZ010000003.1"/>
</dbReference>
<sequence>MVLRTLLILIAVTLAAGHAQAAEITRRQDLAPRLSELKLLYPRGQNSDASVYGGDTAIFHVSGVIEKGDLEKLQSAVGDTWGKVIVFDSPGGSFTEGIRIGRYLQENVGSQDSDLYGVFVLKGKRCLSACALAFTLSATPRNIVLGEDTRFVEVGALLGYHMAFLPDEQANQLVAVQTAMNLAYEVTQTYVSLIKGGLAPSILLEEALSHRSPDSFFYLTGGIRTFAMGMSPVSSGPLAQPLNDSALKMNAVNAMCNQLFMAENSILKSEVEYEFGSIDMIIADANELGLEDMADRAGSPRFSASHNGAGYCTVEYNSDGSVGIRMTAGRRPCETGEFERDAWCAEKGDRNGMFKATNALLALATGCNEGKLTKKFVYWGLDVLSYGGTTDNTSEVDWKRTVGRDVNVRQSPSLEAATVGSLRAGEEIQIAACRVVPGPQGVWYQLSNGGWISARFVSAFDGWSRPALETP</sequence>
<dbReference type="InterPro" id="IPR003646">
    <property type="entry name" value="SH3-like_bac-type"/>
</dbReference>
<accession>A0A939J1D6</accession>
<comment type="caution">
    <text evidence="3">The sequence shown here is derived from an EMBL/GenBank/DDBJ whole genome shotgun (WGS) entry which is preliminary data.</text>
</comment>
<dbReference type="AlphaFoldDB" id="A0A939J1D6"/>
<feature type="signal peptide" evidence="1">
    <location>
        <begin position="1"/>
        <end position="21"/>
    </location>
</feature>
<dbReference type="Proteomes" id="UP000664096">
    <property type="component" value="Unassembled WGS sequence"/>
</dbReference>